<evidence type="ECO:0000256" key="2">
    <source>
        <dbReference type="SAM" id="MobiDB-lite"/>
    </source>
</evidence>
<evidence type="ECO:0000313" key="4">
    <source>
        <dbReference type="Proteomes" id="UP000597444"/>
    </source>
</evidence>
<keyword evidence="1" id="KW-0175">Coiled coil</keyword>
<name>A0A8J3N439_9CHLR</name>
<sequence>MTEPDATRAEHASLSHEDEPVTEEHRAILKAQRAAALQNPPGNHGDIAYQMLLLQQRLEAYERLHREEMAELRQELDRLRKTFLEETSLQMRAIKLGREPHHPQE</sequence>
<organism evidence="3 4">
    <name type="scientific">Reticulibacter mediterranei</name>
    <dbReference type="NCBI Taxonomy" id="2778369"/>
    <lineage>
        <taxon>Bacteria</taxon>
        <taxon>Bacillati</taxon>
        <taxon>Chloroflexota</taxon>
        <taxon>Ktedonobacteria</taxon>
        <taxon>Ktedonobacterales</taxon>
        <taxon>Reticulibacteraceae</taxon>
        <taxon>Reticulibacter</taxon>
    </lineage>
</organism>
<evidence type="ECO:0000313" key="3">
    <source>
        <dbReference type="EMBL" id="GHO93707.1"/>
    </source>
</evidence>
<dbReference type="RefSeq" id="WP_220204479.1">
    <property type="nucleotide sequence ID" value="NZ_BNJK01000001.1"/>
</dbReference>
<dbReference type="AlphaFoldDB" id="A0A8J3N439"/>
<feature type="coiled-coil region" evidence="1">
    <location>
        <begin position="51"/>
        <end position="89"/>
    </location>
</feature>
<accession>A0A8J3N439</accession>
<protein>
    <submittedName>
        <fullName evidence="3">Uncharacterized protein</fullName>
    </submittedName>
</protein>
<comment type="caution">
    <text evidence="3">The sequence shown here is derived from an EMBL/GenBank/DDBJ whole genome shotgun (WGS) entry which is preliminary data.</text>
</comment>
<feature type="region of interest" description="Disordered" evidence="2">
    <location>
        <begin position="1"/>
        <end position="24"/>
    </location>
</feature>
<reference evidence="3" key="1">
    <citation type="submission" date="2020-10" db="EMBL/GenBank/DDBJ databases">
        <title>Taxonomic study of unclassified bacteria belonging to the class Ktedonobacteria.</title>
        <authorList>
            <person name="Yabe S."/>
            <person name="Wang C.M."/>
            <person name="Zheng Y."/>
            <person name="Sakai Y."/>
            <person name="Cavaletti L."/>
            <person name="Monciardini P."/>
            <person name="Donadio S."/>
        </authorList>
    </citation>
    <scope>NUCLEOTIDE SEQUENCE</scope>
    <source>
        <strain evidence="3">ID150040</strain>
    </source>
</reference>
<dbReference type="EMBL" id="BNJK01000001">
    <property type="protein sequence ID" value="GHO93707.1"/>
    <property type="molecule type" value="Genomic_DNA"/>
</dbReference>
<proteinExistence type="predicted"/>
<keyword evidence="4" id="KW-1185">Reference proteome</keyword>
<evidence type="ECO:0000256" key="1">
    <source>
        <dbReference type="SAM" id="Coils"/>
    </source>
</evidence>
<gene>
    <name evidence="3" type="ORF">KSF_037550</name>
</gene>
<dbReference type="Proteomes" id="UP000597444">
    <property type="component" value="Unassembled WGS sequence"/>
</dbReference>